<organism evidence="2 3">
    <name type="scientific">Xenorhabdus ishibashii</name>
    <dbReference type="NCBI Taxonomy" id="1034471"/>
    <lineage>
        <taxon>Bacteria</taxon>
        <taxon>Pseudomonadati</taxon>
        <taxon>Pseudomonadota</taxon>
        <taxon>Gammaproteobacteria</taxon>
        <taxon>Enterobacterales</taxon>
        <taxon>Morganellaceae</taxon>
        <taxon>Xenorhabdus</taxon>
    </lineage>
</organism>
<dbReference type="EMBL" id="NJAK01000001">
    <property type="protein sequence ID" value="PHM61673.1"/>
    <property type="molecule type" value="Genomic_DNA"/>
</dbReference>
<name>A0A2D0KE07_9GAMM</name>
<sequence length="98" mass="10903">MLNHGLLDTETFAAPESLSTFQQSIPLEWVEQSLESTQKFSIRRRKLPAELVVWLVVTMGFFRDRSISEVVTKLDLSVQNSAGGTVAPSAIQPQDDPD</sequence>
<dbReference type="OrthoDB" id="9796012at2"/>
<proteinExistence type="predicted"/>
<protein>
    <submittedName>
        <fullName evidence="2">Mobile element protein</fullName>
    </submittedName>
</protein>
<dbReference type="InterPro" id="IPR024473">
    <property type="entry name" value="Transposases_IS4_N"/>
</dbReference>
<evidence type="ECO:0000259" key="1">
    <source>
        <dbReference type="Pfam" id="PF13006"/>
    </source>
</evidence>
<evidence type="ECO:0000313" key="3">
    <source>
        <dbReference type="Proteomes" id="UP000222168"/>
    </source>
</evidence>
<dbReference type="Proteomes" id="UP000222168">
    <property type="component" value="Unassembled WGS sequence"/>
</dbReference>
<dbReference type="AlphaFoldDB" id="A0A2D0KE07"/>
<gene>
    <name evidence="2" type="ORF">Xish_00812</name>
</gene>
<feature type="domain" description="Transposase IS4 N-terminal" evidence="1">
    <location>
        <begin position="15"/>
        <end position="92"/>
    </location>
</feature>
<evidence type="ECO:0000313" key="2">
    <source>
        <dbReference type="EMBL" id="PHM61673.1"/>
    </source>
</evidence>
<accession>A0A2D0KE07</accession>
<dbReference type="Pfam" id="PF13006">
    <property type="entry name" value="Nterm_IS4"/>
    <property type="match status" value="1"/>
</dbReference>
<reference evidence="2 3" key="1">
    <citation type="journal article" date="2017" name="Nat. Microbiol.">
        <title>Natural product diversity associated with the nematode symbionts Photorhabdus and Xenorhabdus.</title>
        <authorList>
            <person name="Tobias N.J."/>
            <person name="Wolff H."/>
            <person name="Djahanschiri B."/>
            <person name="Grundmann F."/>
            <person name="Kronenwerth M."/>
            <person name="Shi Y.M."/>
            <person name="Simonyi S."/>
            <person name="Grun P."/>
            <person name="Shapiro-Ilan D."/>
            <person name="Pidot S.J."/>
            <person name="Stinear T.P."/>
            <person name="Ebersberger I."/>
            <person name="Bode H.B."/>
        </authorList>
    </citation>
    <scope>NUCLEOTIDE SEQUENCE [LARGE SCALE GENOMIC DNA]</scope>
    <source>
        <strain evidence="2 3">DSM 22670</strain>
    </source>
</reference>
<keyword evidence="3" id="KW-1185">Reference proteome</keyword>
<comment type="caution">
    <text evidence="2">The sequence shown here is derived from an EMBL/GenBank/DDBJ whole genome shotgun (WGS) entry which is preliminary data.</text>
</comment>